<sequence length="172" mass="19691">MSKEMVKINPDMLMLSDDQTPKIGASLSQSKRRKISIVGIKPNIPDLNVKPCYDSDEEEKGEITKTFQNLAGADSNWEMFDKDFKNFQKLPKVPSSDYCFFHSDKETISVGTQLIVIGREIEGIVVFRYELENHKWFKGPSMITPRVMYGSASHGKIAFLQEAFKRMTMRTL</sequence>
<accession>A0A816K251</accession>
<evidence type="ECO:0000256" key="2">
    <source>
        <dbReference type="ARBA" id="ARBA00022737"/>
    </source>
</evidence>
<reference evidence="3" key="1">
    <citation type="submission" date="2021-01" db="EMBL/GenBank/DDBJ databases">
        <authorList>
            <consortium name="Genoscope - CEA"/>
            <person name="William W."/>
        </authorList>
    </citation>
    <scope>NUCLEOTIDE SEQUENCE</scope>
</reference>
<protein>
    <submittedName>
        <fullName evidence="3">(rape) hypothetical protein</fullName>
    </submittedName>
</protein>
<evidence type="ECO:0000313" key="3">
    <source>
        <dbReference type="EMBL" id="CAF1859369.1"/>
    </source>
</evidence>
<keyword evidence="2" id="KW-0677">Repeat</keyword>
<dbReference type="EMBL" id="HG994368">
    <property type="protein sequence ID" value="CAF1859369.1"/>
    <property type="molecule type" value="Genomic_DNA"/>
</dbReference>
<dbReference type="InterPro" id="IPR052439">
    <property type="entry name" value="F-box/Kelch-repeat"/>
</dbReference>
<dbReference type="AlphaFoldDB" id="A0A816K251"/>
<keyword evidence="1" id="KW-0880">Kelch repeat</keyword>
<name>A0A816K251_BRANA</name>
<dbReference type="PANTHER" id="PTHR46122">
    <property type="entry name" value="GALACTOSE OXIDASE/KELCH REPEAT PROTEIN-RELATED"/>
    <property type="match status" value="1"/>
</dbReference>
<dbReference type="Proteomes" id="UP001295469">
    <property type="component" value="Chromosome C04"/>
</dbReference>
<gene>
    <name evidence="3" type="ORF">DARMORV10_C04P47940.1</name>
</gene>
<dbReference type="InterPro" id="IPR015915">
    <property type="entry name" value="Kelch-typ_b-propeller"/>
</dbReference>
<dbReference type="SUPFAM" id="SSF117281">
    <property type="entry name" value="Kelch motif"/>
    <property type="match status" value="1"/>
</dbReference>
<proteinExistence type="predicted"/>
<evidence type="ECO:0000256" key="1">
    <source>
        <dbReference type="ARBA" id="ARBA00022441"/>
    </source>
</evidence>
<dbReference type="PANTHER" id="PTHR46122:SF7">
    <property type="entry name" value="GALACTOSE OXIDASE_KELCH REPEAT SUPERFAMILY PROTEIN"/>
    <property type="match status" value="1"/>
</dbReference>
<organism evidence="3">
    <name type="scientific">Brassica napus</name>
    <name type="common">Rape</name>
    <dbReference type="NCBI Taxonomy" id="3708"/>
    <lineage>
        <taxon>Eukaryota</taxon>
        <taxon>Viridiplantae</taxon>
        <taxon>Streptophyta</taxon>
        <taxon>Embryophyta</taxon>
        <taxon>Tracheophyta</taxon>
        <taxon>Spermatophyta</taxon>
        <taxon>Magnoliopsida</taxon>
        <taxon>eudicotyledons</taxon>
        <taxon>Gunneridae</taxon>
        <taxon>Pentapetalae</taxon>
        <taxon>rosids</taxon>
        <taxon>malvids</taxon>
        <taxon>Brassicales</taxon>
        <taxon>Brassicaceae</taxon>
        <taxon>Brassiceae</taxon>
        <taxon>Brassica</taxon>
    </lineage>
</organism>